<feature type="transmembrane region" description="Helical" evidence="8">
    <location>
        <begin position="21"/>
        <end position="39"/>
    </location>
</feature>
<dbReference type="GO" id="GO:0140359">
    <property type="term" value="F:ABC-type transporter activity"/>
    <property type="evidence" value="ECO:0007669"/>
    <property type="project" value="InterPro"/>
</dbReference>
<evidence type="ECO:0000256" key="4">
    <source>
        <dbReference type="ARBA" id="ARBA00022475"/>
    </source>
</evidence>
<keyword evidence="5 8" id="KW-0812">Transmembrane</keyword>
<dbReference type="PATRIC" id="fig|1538.10.peg.928"/>
<comment type="caution">
    <text evidence="10">The sequence shown here is derived from an EMBL/GenBank/DDBJ whole genome shotgun (WGS) entry which is preliminary data.</text>
</comment>
<evidence type="ECO:0000256" key="6">
    <source>
        <dbReference type="ARBA" id="ARBA00022989"/>
    </source>
</evidence>
<keyword evidence="6 8" id="KW-1133">Transmembrane helix</keyword>
<feature type="transmembrane region" description="Helical" evidence="8">
    <location>
        <begin position="269"/>
        <end position="289"/>
    </location>
</feature>
<keyword evidence="4" id="KW-1003">Cell membrane</keyword>
<evidence type="ECO:0000256" key="8">
    <source>
        <dbReference type="SAM" id="Phobius"/>
    </source>
</evidence>
<accession>A0A162NCG5</accession>
<evidence type="ECO:0000256" key="2">
    <source>
        <dbReference type="ARBA" id="ARBA00007783"/>
    </source>
</evidence>
<feature type="transmembrane region" description="Helical" evidence="8">
    <location>
        <begin position="203"/>
        <end position="233"/>
    </location>
</feature>
<protein>
    <submittedName>
        <fullName evidence="10">Inner membrane transport permease YbhR</fullName>
    </submittedName>
</protein>
<keyword evidence="3" id="KW-0813">Transport</keyword>
<reference evidence="10 11" key="1">
    <citation type="journal article" date="2015" name="Biotechnol. Bioeng.">
        <title>Genome sequence and phenotypic characterization of Caulobacter segnis.</title>
        <authorList>
            <person name="Patel S."/>
            <person name="Fletcher B."/>
            <person name="Scott D.C."/>
            <person name="Ely B."/>
        </authorList>
    </citation>
    <scope>NUCLEOTIDE SEQUENCE [LARGE SCALE GENOMIC DNA]</scope>
    <source>
        <strain evidence="10 11">ERI-2</strain>
    </source>
</reference>
<dbReference type="Proteomes" id="UP000077407">
    <property type="component" value="Unassembled WGS sequence"/>
</dbReference>
<proteinExistence type="inferred from homology"/>
<sequence length="353" mass="39565">MNTFSVAKRVTKQILGDRRSLALLFVAPIFVLYLLSIMLNSGIDKPNLEGINLPQTLMESLKNETNIVEVQDENKALDMVKNNVIDGLVKFEDDKIIVTVEGSDMAASNSVKKSVSKAFNEYMHTSLASNPMLKQLGFRMIDSEYKYINGSENMTTFDTVAPLMMGFFIFFFVFLMAGVSFLRERISGTLDRLMATPIKRIEIVLGYFLGFGIFVMFQTLVIQLFMVYGLGIIIKGSPILVLLVNVMLAAGSLTLGTLLSAFAKNEFQLFQFIPIVIVPQILFCGLFPLRETPIWVNVLSKIFPLTYGADALKGIVLRGYGLSKVYMDILILFGYALLFIVLNSLALKKYRRL</sequence>
<dbReference type="AlphaFoldDB" id="A0A162NCG5"/>
<feature type="transmembrane region" description="Helical" evidence="8">
    <location>
        <begin position="325"/>
        <end position="347"/>
    </location>
</feature>
<evidence type="ECO:0000313" key="10">
    <source>
        <dbReference type="EMBL" id="OAA91789.1"/>
    </source>
</evidence>
<dbReference type="PROSITE" id="PS51012">
    <property type="entry name" value="ABC_TM2"/>
    <property type="match status" value="1"/>
</dbReference>
<evidence type="ECO:0000256" key="3">
    <source>
        <dbReference type="ARBA" id="ARBA00022448"/>
    </source>
</evidence>
<comment type="subcellular location">
    <subcellularLocation>
        <location evidence="1">Cell membrane</location>
        <topology evidence="1">Multi-pass membrane protein</topology>
    </subcellularLocation>
</comment>
<feature type="transmembrane region" description="Helical" evidence="8">
    <location>
        <begin position="160"/>
        <end position="182"/>
    </location>
</feature>
<dbReference type="InterPro" id="IPR047817">
    <property type="entry name" value="ABC2_TM_bact-type"/>
</dbReference>
<name>A0A162NCG5_9CLOT</name>
<feature type="domain" description="ABC transmembrane type-2" evidence="9">
    <location>
        <begin position="122"/>
        <end position="350"/>
    </location>
</feature>
<dbReference type="PANTHER" id="PTHR30294">
    <property type="entry name" value="MEMBRANE COMPONENT OF ABC TRANSPORTER YHHJ-RELATED"/>
    <property type="match status" value="1"/>
</dbReference>
<evidence type="ECO:0000256" key="5">
    <source>
        <dbReference type="ARBA" id="ARBA00022692"/>
    </source>
</evidence>
<gene>
    <name evidence="10" type="primary">ybhR</name>
    <name evidence="10" type="ORF">WY13_00433</name>
</gene>
<comment type="similarity">
    <text evidence="2">Belongs to the ABC-2 integral membrane protein family.</text>
</comment>
<dbReference type="RefSeq" id="WP_063554061.1">
    <property type="nucleotide sequence ID" value="NZ_LITT01000004.1"/>
</dbReference>
<dbReference type="InterPro" id="IPR051449">
    <property type="entry name" value="ABC-2_transporter_component"/>
</dbReference>
<keyword evidence="7 8" id="KW-0472">Membrane</keyword>
<evidence type="ECO:0000256" key="1">
    <source>
        <dbReference type="ARBA" id="ARBA00004651"/>
    </source>
</evidence>
<feature type="transmembrane region" description="Helical" evidence="8">
    <location>
        <begin position="239"/>
        <end position="262"/>
    </location>
</feature>
<evidence type="ECO:0000313" key="11">
    <source>
        <dbReference type="Proteomes" id="UP000077407"/>
    </source>
</evidence>
<evidence type="ECO:0000256" key="7">
    <source>
        <dbReference type="ARBA" id="ARBA00023136"/>
    </source>
</evidence>
<dbReference type="Pfam" id="PF12698">
    <property type="entry name" value="ABC2_membrane_3"/>
    <property type="match status" value="1"/>
</dbReference>
<dbReference type="InterPro" id="IPR013525">
    <property type="entry name" value="ABC2_TM"/>
</dbReference>
<organism evidence="10 11">
    <name type="scientific">Clostridium ljungdahlii</name>
    <dbReference type="NCBI Taxonomy" id="1538"/>
    <lineage>
        <taxon>Bacteria</taxon>
        <taxon>Bacillati</taxon>
        <taxon>Bacillota</taxon>
        <taxon>Clostridia</taxon>
        <taxon>Eubacteriales</taxon>
        <taxon>Clostridiaceae</taxon>
        <taxon>Clostridium</taxon>
    </lineage>
</organism>
<dbReference type="GO" id="GO:0005886">
    <property type="term" value="C:plasma membrane"/>
    <property type="evidence" value="ECO:0007669"/>
    <property type="project" value="UniProtKB-SubCell"/>
</dbReference>
<dbReference type="OrthoDB" id="9776218at2"/>
<evidence type="ECO:0000259" key="9">
    <source>
        <dbReference type="PROSITE" id="PS51012"/>
    </source>
</evidence>
<dbReference type="EMBL" id="LITT01000004">
    <property type="protein sequence ID" value="OAA91789.1"/>
    <property type="molecule type" value="Genomic_DNA"/>
</dbReference>
<dbReference type="PANTHER" id="PTHR30294:SF38">
    <property type="entry name" value="TRANSPORT PERMEASE PROTEIN"/>
    <property type="match status" value="1"/>
</dbReference>